<dbReference type="RefSeq" id="WP_149688097.1">
    <property type="nucleotide sequence ID" value="NZ_SDPQ02000001.1"/>
</dbReference>
<dbReference type="InterPro" id="IPR029058">
    <property type="entry name" value="AB_hydrolase_fold"/>
</dbReference>
<dbReference type="InterPro" id="IPR013595">
    <property type="entry name" value="Pept_S33_TAP-like_C"/>
</dbReference>
<evidence type="ECO:0000256" key="1">
    <source>
        <dbReference type="ARBA" id="ARBA00010088"/>
    </source>
</evidence>
<dbReference type="AlphaFoldDB" id="A0A5M4FJ50"/>
<feature type="domain" description="Peptidase S33 tripeptidyl aminopeptidase-like C-terminal" evidence="4">
    <location>
        <begin position="402"/>
        <end position="504"/>
    </location>
</feature>
<evidence type="ECO:0000256" key="2">
    <source>
        <dbReference type="ARBA" id="ARBA00022729"/>
    </source>
</evidence>
<name>A0A5M4FJ50_9ACTN</name>
<organism evidence="5 6">
    <name type="scientific">Aeromicrobium ginsengisoli</name>
    <dbReference type="NCBI Taxonomy" id="363867"/>
    <lineage>
        <taxon>Bacteria</taxon>
        <taxon>Bacillati</taxon>
        <taxon>Actinomycetota</taxon>
        <taxon>Actinomycetes</taxon>
        <taxon>Propionibacteriales</taxon>
        <taxon>Nocardioidaceae</taxon>
        <taxon>Aeromicrobium</taxon>
    </lineage>
</organism>
<dbReference type="SUPFAM" id="SSF53474">
    <property type="entry name" value="alpha/beta-Hydrolases"/>
    <property type="match status" value="1"/>
</dbReference>
<protein>
    <submittedName>
        <fullName evidence="5">Alpha/beta hydrolase</fullName>
    </submittedName>
</protein>
<keyword evidence="2" id="KW-0732">Signal</keyword>
<sequence length="508" mass="54690">MLARISLGIAAMMAGVIIVAAYAQDRDDERSLIPVATGEKAPAGLARFYDQKLTWTDCEGSLCTWVRVPLDYDKPAGTTIRLRVKLRPAASGKADGKVFINPGGPGGSGVGFVDTFASLTSRDVLEKRDIIGFDPRGVGQSDPLKCESDTSFDKLVALDPDPDTLKLVDKLGDGFRKLGKACVKHSGALASHVSTEEAARDLDVLRALMGERKLDYYGASYGTQLGATYADLFPRHTGAMILDGAVDPSLSKERQGYDQAKSFQRELKAYVAACLEDGDCPLGEDQKAASDNILELLAALEEKPIQTRFDRKLTEGAAIYGIAYAMYDPDSWSVLTTGLVRAGFGDGSILLTLSDQYYGRRQDGTYRDNSAQAFFGIRCLDFPKAPSDGDIARLLPDYQDASPVFGGVMAWSAAECQDWPARSKHPQRPVHAEGAAPIVVIGSTRDPATPYAWSETLARDLSSGILVTRKGDGHTGYGVGNACVDGVVNRYLLFREQPTGAVTCDDTE</sequence>
<dbReference type="EMBL" id="SDPQ02000001">
    <property type="protein sequence ID" value="KAA1399988.1"/>
    <property type="molecule type" value="Genomic_DNA"/>
</dbReference>
<comment type="similarity">
    <text evidence="1">Belongs to the peptidase S33 family.</text>
</comment>
<reference evidence="5" key="1">
    <citation type="submission" date="2019-09" db="EMBL/GenBank/DDBJ databases">
        <authorList>
            <person name="Li J."/>
        </authorList>
    </citation>
    <scope>NUCLEOTIDE SEQUENCE [LARGE SCALE GENOMIC DNA]</scope>
    <source>
        <strain evidence="5">JCM 14732</strain>
    </source>
</reference>
<dbReference type="PANTHER" id="PTHR43248">
    <property type="entry name" value="2-SUCCINYL-6-HYDROXY-2,4-CYCLOHEXADIENE-1-CARBOXYLATE SYNTHASE"/>
    <property type="match status" value="1"/>
</dbReference>
<dbReference type="InterPro" id="IPR051601">
    <property type="entry name" value="Serine_prot/Carboxylest_S33"/>
</dbReference>
<keyword evidence="3 5" id="KW-0378">Hydrolase</keyword>
<comment type="caution">
    <text evidence="5">The sequence shown here is derived from an EMBL/GenBank/DDBJ whole genome shotgun (WGS) entry which is preliminary data.</text>
</comment>
<keyword evidence="6" id="KW-1185">Reference proteome</keyword>
<dbReference type="Pfam" id="PF08386">
    <property type="entry name" value="Abhydrolase_4"/>
    <property type="match status" value="1"/>
</dbReference>
<proteinExistence type="inferred from homology"/>
<evidence type="ECO:0000313" key="5">
    <source>
        <dbReference type="EMBL" id="KAA1399988.1"/>
    </source>
</evidence>
<dbReference type="Proteomes" id="UP000380867">
    <property type="component" value="Unassembled WGS sequence"/>
</dbReference>
<dbReference type="OrthoDB" id="3930934at2"/>
<evidence type="ECO:0000256" key="3">
    <source>
        <dbReference type="ARBA" id="ARBA00022801"/>
    </source>
</evidence>
<dbReference type="Gene3D" id="3.40.50.1820">
    <property type="entry name" value="alpha/beta hydrolase"/>
    <property type="match status" value="1"/>
</dbReference>
<dbReference type="GO" id="GO:0016787">
    <property type="term" value="F:hydrolase activity"/>
    <property type="evidence" value="ECO:0007669"/>
    <property type="project" value="UniProtKB-KW"/>
</dbReference>
<dbReference type="PANTHER" id="PTHR43248:SF29">
    <property type="entry name" value="TRIPEPTIDYL AMINOPEPTIDASE"/>
    <property type="match status" value="1"/>
</dbReference>
<evidence type="ECO:0000313" key="6">
    <source>
        <dbReference type="Proteomes" id="UP000380867"/>
    </source>
</evidence>
<evidence type="ECO:0000259" key="4">
    <source>
        <dbReference type="Pfam" id="PF08386"/>
    </source>
</evidence>
<gene>
    <name evidence="5" type="ORF">ESP70_004350</name>
</gene>
<accession>A0A5M4FJ50</accession>